<dbReference type="RefSeq" id="WP_386740940.1">
    <property type="nucleotide sequence ID" value="NZ_JBHSMG010000004.1"/>
</dbReference>
<dbReference type="Gene3D" id="3.20.20.140">
    <property type="entry name" value="Metal-dependent hydrolases"/>
    <property type="match status" value="1"/>
</dbReference>
<dbReference type="SUPFAM" id="SSF51556">
    <property type="entry name" value="Metallo-dependent hydrolases"/>
    <property type="match status" value="1"/>
</dbReference>
<dbReference type="EMBL" id="JBHSMG010000004">
    <property type="protein sequence ID" value="MFC5503223.1"/>
    <property type="molecule type" value="Genomic_DNA"/>
</dbReference>
<evidence type="ECO:0000259" key="1">
    <source>
        <dbReference type="Pfam" id="PF04909"/>
    </source>
</evidence>
<evidence type="ECO:0000313" key="2">
    <source>
        <dbReference type="EMBL" id="MFC5503223.1"/>
    </source>
</evidence>
<keyword evidence="3" id="KW-1185">Reference proteome</keyword>
<dbReference type="InterPro" id="IPR006680">
    <property type="entry name" value="Amidohydro-rel"/>
</dbReference>
<organism evidence="2 3">
    <name type="scientific">Lysinimonas soli</name>
    <dbReference type="NCBI Taxonomy" id="1074233"/>
    <lineage>
        <taxon>Bacteria</taxon>
        <taxon>Bacillati</taxon>
        <taxon>Actinomycetota</taxon>
        <taxon>Actinomycetes</taxon>
        <taxon>Micrococcales</taxon>
        <taxon>Microbacteriaceae</taxon>
        <taxon>Lysinimonas</taxon>
    </lineage>
</organism>
<evidence type="ECO:0000313" key="3">
    <source>
        <dbReference type="Proteomes" id="UP001596039"/>
    </source>
</evidence>
<comment type="caution">
    <text evidence="2">The sequence shown here is derived from an EMBL/GenBank/DDBJ whole genome shotgun (WGS) entry which is preliminary data.</text>
</comment>
<dbReference type="InterPro" id="IPR032466">
    <property type="entry name" value="Metal_Hydrolase"/>
</dbReference>
<reference evidence="3" key="1">
    <citation type="journal article" date="2019" name="Int. J. Syst. Evol. Microbiol.">
        <title>The Global Catalogue of Microorganisms (GCM) 10K type strain sequencing project: providing services to taxonomists for standard genome sequencing and annotation.</title>
        <authorList>
            <consortium name="The Broad Institute Genomics Platform"/>
            <consortium name="The Broad Institute Genome Sequencing Center for Infectious Disease"/>
            <person name="Wu L."/>
            <person name="Ma J."/>
        </authorList>
    </citation>
    <scope>NUCLEOTIDE SEQUENCE [LARGE SCALE GENOMIC DNA]</scope>
    <source>
        <strain evidence="3">CGMCC 4.6997</strain>
    </source>
</reference>
<proteinExistence type="predicted"/>
<name>A0ABW0NT88_9MICO</name>
<feature type="domain" description="Amidohydrolase-related" evidence="1">
    <location>
        <begin position="37"/>
        <end position="242"/>
    </location>
</feature>
<dbReference type="Proteomes" id="UP001596039">
    <property type="component" value="Unassembled WGS sequence"/>
</dbReference>
<gene>
    <name evidence="2" type="ORF">ACFPJ4_13320</name>
</gene>
<sequence>MIDSLVVLGNNLFRPGLSVEAAVASSSRLGLEGMVAAPARDTDYSVVDANDRLARDAEGHPGIRRLVRVDPNQGRAAENELRRGITELGCVGLFLNPDEEVFRIQDAEPVVRVAAGLGIATVIVAGVPLRSEALQILELSAKVPDARLILSSGGQVNITGLGMADAWIALERNANIAVLSNGEYRQDYLERIVRELGPERLLLGTMAPYYDRAFEIARIENIAYSASDRALVVGGNARRIFG</sequence>
<accession>A0ABW0NT88</accession>
<dbReference type="Pfam" id="PF04909">
    <property type="entry name" value="Amidohydro_2"/>
    <property type="match status" value="1"/>
</dbReference>
<protein>
    <submittedName>
        <fullName evidence="2">Amidohydrolase family protein</fullName>
    </submittedName>
</protein>